<accession>A0A8I1DSF0</accession>
<dbReference type="NCBIfam" id="NF009910">
    <property type="entry name" value="PRK13370.1-4"/>
    <property type="match status" value="1"/>
</dbReference>
<dbReference type="Pfam" id="PF02900">
    <property type="entry name" value="LigB"/>
    <property type="match status" value="1"/>
</dbReference>
<dbReference type="EMBL" id="JAEDXG010000058">
    <property type="protein sequence ID" value="MBH9702026.1"/>
    <property type="molecule type" value="Genomic_DNA"/>
</dbReference>
<dbReference type="GO" id="GO:0047070">
    <property type="term" value="F:3-carboxyethylcatechol 2,3-dioxygenase activity"/>
    <property type="evidence" value="ECO:0007669"/>
    <property type="project" value="UniProtKB-EC"/>
</dbReference>
<dbReference type="GO" id="GO:0008198">
    <property type="term" value="F:ferrous iron binding"/>
    <property type="evidence" value="ECO:0007669"/>
    <property type="project" value="InterPro"/>
</dbReference>
<dbReference type="SUPFAM" id="SSF53213">
    <property type="entry name" value="LigB-like"/>
    <property type="match status" value="1"/>
</dbReference>
<dbReference type="RefSeq" id="WP_175849731.1">
    <property type="nucleotide sequence ID" value="NZ_CADDZZ010000046.1"/>
</dbReference>
<organism evidence="2 3">
    <name type="scientific">Burkholderia cepacia</name>
    <name type="common">Pseudomonas cepacia</name>
    <dbReference type="NCBI Taxonomy" id="292"/>
    <lineage>
        <taxon>Bacteria</taxon>
        <taxon>Pseudomonadati</taxon>
        <taxon>Pseudomonadota</taxon>
        <taxon>Betaproteobacteria</taxon>
        <taxon>Burkholderiales</taxon>
        <taxon>Burkholderiaceae</taxon>
        <taxon>Burkholderia</taxon>
        <taxon>Burkholderia cepacia complex</taxon>
    </lineage>
</organism>
<sequence>MTLAVLSASHTPLMQDGVAEDRVRAAVAQGFAALAKRAQEFEPDLLIQFAPDHFNGFFYELMPSFCVGVNATSLGDWDTSTGTLPVASAEALELSEALIEDGIDVAVSYRMEVDHGFVQIWERMFGTFDRFPTVPIFINCAAPPLPTFKRARLLGEAVGRWAAASGKRILISASGGLSHDPPTPSIVTAPKEVRERLISGRHPSPEAQRARVERVLEAGARAVNGTPEILPVNPEWDEAFIERLQSGNMRDFDALTIKEVREKAGRGGPEVLAWVAAFAALSVNGDYKADLIYYEAIQGWIAGMAMMFAESKATRV</sequence>
<keyword evidence="2" id="KW-0223">Dioxygenase</keyword>
<dbReference type="Proteomes" id="UP000645612">
    <property type="component" value="Unassembled WGS sequence"/>
</dbReference>
<dbReference type="AlphaFoldDB" id="A0A8I1DSF0"/>
<dbReference type="InterPro" id="IPR004183">
    <property type="entry name" value="Xdiol_dOase_suB"/>
</dbReference>
<evidence type="ECO:0000313" key="2">
    <source>
        <dbReference type="EMBL" id="MBH9702026.1"/>
    </source>
</evidence>
<evidence type="ECO:0000259" key="1">
    <source>
        <dbReference type="Pfam" id="PF02900"/>
    </source>
</evidence>
<dbReference type="EC" id="1.13.11.16" evidence="2"/>
<dbReference type="Gene3D" id="3.40.830.10">
    <property type="entry name" value="LigB-like"/>
    <property type="match status" value="1"/>
</dbReference>
<feature type="domain" description="Extradiol ring-cleavage dioxygenase class III enzyme subunit B" evidence="1">
    <location>
        <begin position="8"/>
        <end position="304"/>
    </location>
</feature>
<comment type="caution">
    <text evidence="2">The sequence shown here is derived from an EMBL/GenBank/DDBJ whole genome shotgun (WGS) entry which is preliminary data.</text>
</comment>
<name>A0A8I1DSF0_BURCE</name>
<proteinExistence type="predicted"/>
<protein>
    <submittedName>
        <fullName evidence="2">3-carboxyethylcatechol 2,3-dioxygenase</fullName>
        <ecNumber evidence="2">1.13.11.16</ecNumber>
    </submittedName>
</protein>
<evidence type="ECO:0000313" key="3">
    <source>
        <dbReference type="Proteomes" id="UP000645612"/>
    </source>
</evidence>
<keyword evidence="2" id="KW-0560">Oxidoreductase</keyword>
<gene>
    <name evidence="2" type="ORF">JAO13_36905</name>
</gene>
<reference evidence="2" key="1">
    <citation type="submission" date="2020-12" db="EMBL/GenBank/DDBJ databases">
        <title>Burkholderia cepacia complex in Mexico.</title>
        <authorList>
            <person name="Estrada P."/>
        </authorList>
    </citation>
    <scope>NUCLEOTIDE SEQUENCE</scope>
    <source>
        <strain evidence="2">871</strain>
    </source>
</reference>